<dbReference type="InterPro" id="IPR032714">
    <property type="entry name" value="DZIP1_N"/>
</dbReference>
<feature type="compositionally biased region" description="Basic residues" evidence="2">
    <location>
        <begin position="319"/>
        <end position="329"/>
    </location>
</feature>
<feature type="region of interest" description="Disordered" evidence="2">
    <location>
        <begin position="1"/>
        <end position="64"/>
    </location>
</feature>
<accession>A2ENQ2</accession>
<protein>
    <recommendedName>
        <fullName evidence="3">Cilium assembly protein DZIP1 N-terminal domain-containing protein</fullName>
    </recommendedName>
</protein>
<dbReference type="Proteomes" id="UP000001542">
    <property type="component" value="Unassembled WGS sequence"/>
</dbReference>
<evidence type="ECO:0000313" key="4">
    <source>
        <dbReference type="EMBL" id="EAY05752.1"/>
    </source>
</evidence>
<feature type="region of interest" description="Disordered" evidence="2">
    <location>
        <begin position="210"/>
        <end position="345"/>
    </location>
</feature>
<dbReference type="KEGG" id="tva:4763622"/>
<proteinExistence type="predicted"/>
<reference evidence="4" key="1">
    <citation type="submission" date="2006-10" db="EMBL/GenBank/DDBJ databases">
        <authorList>
            <person name="Amadeo P."/>
            <person name="Zhao Q."/>
            <person name="Wortman J."/>
            <person name="Fraser-Liggett C."/>
            <person name="Carlton J."/>
        </authorList>
    </citation>
    <scope>NUCLEOTIDE SEQUENCE</scope>
    <source>
        <strain evidence="4">G3</strain>
    </source>
</reference>
<reference evidence="4" key="2">
    <citation type="journal article" date="2007" name="Science">
        <title>Draft genome sequence of the sexually transmitted pathogen Trichomonas vaginalis.</title>
        <authorList>
            <person name="Carlton J.M."/>
            <person name="Hirt R.P."/>
            <person name="Silva J.C."/>
            <person name="Delcher A.L."/>
            <person name="Schatz M."/>
            <person name="Zhao Q."/>
            <person name="Wortman J.R."/>
            <person name="Bidwell S.L."/>
            <person name="Alsmark U.C.M."/>
            <person name="Besteiro S."/>
            <person name="Sicheritz-Ponten T."/>
            <person name="Noel C.J."/>
            <person name="Dacks J.B."/>
            <person name="Foster P.G."/>
            <person name="Simillion C."/>
            <person name="Van de Peer Y."/>
            <person name="Miranda-Saavedra D."/>
            <person name="Barton G.J."/>
            <person name="Westrop G.D."/>
            <person name="Mueller S."/>
            <person name="Dessi D."/>
            <person name="Fiori P.L."/>
            <person name="Ren Q."/>
            <person name="Paulsen I."/>
            <person name="Zhang H."/>
            <person name="Bastida-Corcuera F.D."/>
            <person name="Simoes-Barbosa A."/>
            <person name="Brown M.T."/>
            <person name="Hayes R.D."/>
            <person name="Mukherjee M."/>
            <person name="Okumura C.Y."/>
            <person name="Schneider R."/>
            <person name="Smith A.J."/>
            <person name="Vanacova S."/>
            <person name="Villalvazo M."/>
            <person name="Haas B.J."/>
            <person name="Pertea M."/>
            <person name="Feldblyum T.V."/>
            <person name="Utterback T.R."/>
            <person name="Shu C.L."/>
            <person name="Osoegawa K."/>
            <person name="de Jong P.J."/>
            <person name="Hrdy I."/>
            <person name="Horvathova L."/>
            <person name="Zubacova Z."/>
            <person name="Dolezal P."/>
            <person name="Malik S.B."/>
            <person name="Logsdon J.M. Jr."/>
            <person name="Henze K."/>
            <person name="Gupta A."/>
            <person name="Wang C.C."/>
            <person name="Dunne R.L."/>
            <person name="Upcroft J.A."/>
            <person name="Upcroft P."/>
            <person name="White O."/>
            <person name="Salzberg S.L."/>
            <person name="Tang P."/>
            <person name="Chiu C.-H."/>
            <person name="Lee Y.-S."/>
            <person name="Embley T.M."/>
            <person name="Coombs G.H."/>
            <person name="Mottram J.C."/>
            <person name="Tachezy J."/>
            <person name="Fraser-Liggett C.M."/>
            <person name="Johnson P.J."/>
        </authorList>
    </citation>
    <scope>NUCLEOTIDE SEQUENCE [LARGE SCALE GENOMIC DNA]</scope>
    <source>
        <strain evidence="4">G3</strain>
    </source>
</reference>
<dbReference type="AlphaFoldDB" id="A2ENQ2"/>
<dbReference type="InParanoid" id="A2ENQ2"/>
<name>A2ENQ2_TRIV3</name>
<dbReference type="EMBL" id="DS113441">
    <property type="protein sequence ID" value="EAY05752.1"/>
    <property type="molecule type" value="Genomic_DNA"/>
</dbReference>
<dbReference type="PANTHER" id="PTHR21502">
    <property type="entry name" value="ZINC FINGER PROTEIN DZIP1"/>
    <property type="match status" value="1"/>
</dbReference>
<dbReference type="OrthoDB" id="515971at2759"/>
<evidence type="ECO:0000259" key="3">
    <source>
        <dbReference type="Pfam" id="PF13815"/>
    </source>
</evidence>
<feature type="domain" description="Cilium assembly protein DZIP1 N-terminal" evidence="3">
    <location>
        <begin position="72"/>
        <end position="144"/>
    </location>
</feature>
<dbReference type="Pfam" id="PF13815">
    <property type="entry name" value="Dzip-like_N"/>
    <property type="match status" value="1"/>
</dbReference>
<dbReference type="VEuPathDB" id="TrichDB:TVAGG3_0407660"/>
<feature type="compositionally biased region" description="Basic and acidic residues" evidence="2">
    <location>
        <begin position="217"/>
        <end position="226"/>
    </location>
</feature>
<evidence type="ECO:0000256" key="2">
    <source>
        <dbReference type="SAM" id="MobiDB-lite"/>
    </source>
</evidence>
<dbReference type="RefSeq" id="XP_001317975.1">
    <property type="nucleotide sequence ID" value="XM_001317940.1"/>
</dbReference>
<gene>
    <name evidence="4" type="ORF">TVAG_100750</name>
</gene>
<feature type="compositionally biased region" description="Low complexity" evidence="2">
    <location>
        <begin position="38"/>
        <end position="54"/>
    </location>
</feature>
<dbReference type="SMR" id="A2ENQ2"/>
<sequence>MSEFTNYDPMQGINQFQKENPMNAGSPYPGNYQNQSFQQYPGYPQQPNQQYPQQRGDPMMGMNPQGNYGMPFEFTRRINKMNWEMIGNVDVLTIARTNDIQSIEFLMGPVAFANIGQDDGENFGSRAGLHAFLILQLAVEYLLFKIRTMPPPQPMMPPPQQQPQISPQSQVTYEARIDILTKDIKSRDLIINSLSDKLREAEKTINSLKAKLSSAKESQKSQKKQDPSLSQISIKSIDFPEASSVSNKKSKRNLTKEISAIDPDESGLVHPDTEYVDYNQNKMKIKSKPESKRKGSSKSRKKHDIDYDYSESEIIAPTKPKKKKEKKPAKNGMFDAEWGDSSGWN</sequence>
<dbReference type="GO" id="GO:0005737">
    <property type="term" value="C:cytoplasm"/>
    <property type="evidence" value="ECO:0000318"/>
    <property type="project" value="GO_Central"/>
</dbReference>
<dbReference type="VEuPathDB" id="TrichDB:TVAG_100750"/>
<evidence type="ECO:0000256" key="1">
    <source>
        <dbReference type="ARBA" id="ARBA00023054"/>
    </source>
</evidence>
<dbReference type="InterPro" id="IPR051241">
    <property type="entry name" value="DZIP_RILPL"/>
</dbReference>
<dbReference type="PANTHER" id="PTHR21502:SF3">
    <property type="entry name" value="CILIUM ASSEMBLY PROTEIN DZIP1L"/>
    <property type="match status" value="1"/>
</dbReference>
<evidence type="ECO:0000313" key="5">
    <source>
        <dbReference type="Proteomes" id="UP000001542"/>
    </source>
</evidence>
<dbReference type="GO" id="GO:0008270">
    <property type="term" value="F:zinc ion binding"/>
    <property type="evidence" value="ECO:0007669"/>
    <property type="project" value="UniProtKB-KW"/>
</dbReference>
<organism evidence="4 5">
    <name type="scientific">Trichomonas vaginalis (strain ATCC PRA-98 / G3)</name>
    <dbReference type="NCBI Taxonomy" id="412133"/>
    <lineage>
        <taxon>Eukaryota</taxon>
        <taxon>Metamonada</taxon>
        <taxon>Parabasalia</taxon>
        <taxon>Trichomonadida</taxon>
        <taxon>Trichomonadidae</taxon>
        <taxon>Trichomonas</taxon>
    </lineage>
</organism>
<keyword evidence="5" id="KW-1185">Reference proteome</keyword>
<keyword evidence="1" id="KW-0175">Coiled coil</keyword>